<evidence type="ECO:0000313" key="1">
    <source>
        <dbReference type="EMBL" id="KAK9162812.1"/>
    </source>
</evidence>
<keyword evidence="2" id="KW-1185">Reference proteome</keyword>
<proteinExistence type="predicted"/>
<comment type="caution">
    <text evidence="1">The sequence shown here is derived from an EMBL/GenBank/DDBJ whole genome shotgun (WGS) entry which is preliminary data.</text>
</comment>
<sequence>MENTISEIPLTGRFKTNGFFHREFGEGGGGVLRGLHEGGGVQMDFHEGYALPQPDFSGLMSNLQIPQLQNMIDEEELCSTQPIFYLKEDVSVDTLKIFEANVVTQIEVEIAEGREIFQIEPKIVIALDEEENDMKIDVILDRPEKP</sequence>
<protein>
    <submittedName>
        <fullName evidence="1">Uncharacterized protein</fullName>
    </submittedName>
</protein>
<dbReference type="AlphaFoldDB" id="A0AAP0L394"/>
<dbReference type="Proteomes" id="UP001420932">
    <property type="component" value="Unassembled WGS sequence"/>
</dbReference>
<dbReference type="EMBL" id="JBBNAF010000002">
    <property type="protein sequence ID" value="KAK9162812.1"/>
    <property type="molecule type" value="Genomic_DNA"/>
</dbReference>
<name>A0AAP0L394_9MAGN</name>
<evidence type="ECO:0000313" key="2">
    <source>
        <dbReference type="Proteomes" id="UP001420932"/>
    </source>
</evidence>
<organism evidence="1 2">
    <name type="scientific">Stephania yunnanensis</name>
    <dbReference type="NCBI Taxonomy" id="152371"/>
    <lineage>
        <taxon>Eukaryota</taxon>
        <taxon>Viridiplantae</taxon>
        <taxon>Streptophyta</taxon>
        <taxon>Embryophyta</taxon>
        <taxon>Tracheophyta</taxon>
        <taxon>Spermatophyta</taxon>
        <taxon>Magnoliopsida</taxon>
        <taxon>Ranunculales</taxon>
        <taxon>Menispermaceae</taxon>
        <taxon>Menispermoideae</taxon>
        <taxon>Cissampelideae</taxon>
        <taxon>Stephania</taxon>
    </lineage>
</organism>
<reference evidence="1 2" key="1">
    <citation type="submission" date="2024-01" db="EMBL/GenBank/DDBJ databases">
        <title>Genome assemblies of Stephania.</title>
        <authorList>
            <person name="Yang L."/>
        </authorList>
    </citation>
    <scope>NUCLEOTIDE SEQUENCE [LARGE SCALE GENOMIC DNA]</scope>
    <source>
        <strain evidence="1">YNDBR</strain>
        <tissue evidence="1">Leaf</tissue>
    </source>
</reference>
<accession>A0AAP0L394</accession>
<gene>
    <name evidence="1" type="ORF">Syun_003714</name>
</gene>